<gene>
    <name evidence="2" type="ordered locus">sce4723</name>
</gene>
<name>A9FEH3_SORC5</name>
<evidence type="ECO:0000313" key="3">
    <source>
        <dbReference type="Proteomes" id="UP000002139"/>
    </source>
</evidence>
<evidence type="ECO:0000313" key="2">
    <source>
        <dbReference type="EMBL" id="CAN94886.1"/>
    </source>
</evidence>
<dbReference type="Proteomes" id="UP000002139">
    <property type="component" value="Chromosome"/>
</dbReference>
<evidence type="ECO:0000256" key="1">
    <source>
        <dbReference type="SAM" id="MobiDB-lite"/>
    </source>
</evidence>
<proteinExistence type="predicted"/>
<protein>
    <submittedName>
        <fullName evidence="2">Uncharacterized protein</fullName>
    </submittedName>
</protein>
<dbReference type="BioCyc" id="SCEL448385:SCE_RS24245-MONOMER"/>
<dbReference type="KEGG" id="scl:sce4723"/>
<accession>A9FEH3</accession>
<dbReference type="AlphaFoldDB" id="A9FEH3"/>
<sequence length="249" mass="26285">MPVSARAARVKGSAGGGSEPGSGKRGRGVTLDSLEAVLRASASPREWGRFVEATGMSAIPGAGKSGTKVDYSAYFYALPTGKPAEVDPLYLYGDLRPVPGEETSAHLKLRWEMMPEGAIPQRIKGSSRAVGGWPKVLHRIATAWPGGQAASVDVTATFVIDEAVYRPIPALRLKSRPSIARSHRLTQTAVAWSVDPPSGPVARLSVALLRATELVLVASGRHALTLGPNMAAELEGAVWEGARRFLKAT</sequence>
<feature type="region of interest" description="Disordered" evidence="1">
    <location>
        <begin position="1"/>
        <end position="29"/>
    </location>
</feature>
<organism evidence="2 3">
    <name type="scientific">Sorangium cellulosum (strain So ce56)</name>
    <name type="common">Polyangium cellulosum (strain So ce56)</name>
    <dbReference type="NCBI Taxonomy" id="448385"/>
    <lineage>
        <taxon>Bacteria</taxon>
        <taxon>Pseudomonadati</taxon>
        <taxon>Myxococcota</taxon>
        <taxon>Polyangia</taxon>
        <taxon>Polyangiales</taxon>
        <taxon>Polyangiaceae</taxon>
        <taxon>Sorangium</taxon>
    </lineage>
</organism>
<keyword evidence="3" id="KW-1185">Reference proteome</keyword>
<dbReference type="HOGENOM" id="CLU_1249949_0_0_7"/>
<dbReference type="RefSeq" id="WP_012237355.1">
    <property type="nucleotide sequence ID" value="NC_010162.1"/>
</dbReference>
<dbReference type="EMBL" id="AM746676">
    <property type="protein sequence ID" value="CAN94886.1"/>
    <property type="molecule type" value="Genomic_DNA"/>
</dbReference>
<reference evidence="2 3" key="1">
    <citation type="journal article" date="2007" name="Nat. Biotechnol.">
        <title>Complete genome sequence of the myxobacterium Sorangium cellulosum.</title>
        <authorList>
            <person name="Schneiker S."/>
            <person name="Perlova O."/>
            <person name="Kaiser O."/>
            <person name="Gerth K."/>
            <person name="Alici A."/>
            <person name="Altmeyer M.O."/>
            <person name="Bartels D."/>
            <person name="Bekel T."/>
            <person name="Beyer S."/>
            <person name="Bode E."/>
            <person name="Bode H.B."/>
            <person name="Bolten C.J."/>
            <person name="Choudhuri J.V."/>
            <person name="Doss S."/>
            <person name="Elnakady Y.A."/>
            <person name="Frank B."/>
            <person name="Gaigalat L."/>
            <person name="Goesmann A."/>
            <person name="Groeger C."/>
            <person name="Gross F."/>
            <person name="Jelsbak L."/>
            <person name="Jelsbak L."/>
            <person name="Kalinowski J."/>
            <person name="Kegler C."/>
            <person name="Knauber T."/>
            <person name="Konietzny S."/>
            <person name="Kopp M."/>
            <person name="Krause L."/>
            <person name="Krug D."/>
            <person name="Linke B."/>
            <person name="Mahmud T."/>
            <person name="Martinez-Arias R."/>
            <person name="McHardy A.C."/>
            <person name="Merai M."/>
            <person name="Meyer F."/>
            <person name="Mormann S."/>
            <person name="Munoz-Dorado J."/>
            <person name="Perez J."/>
            <person name="Pradella S."/>
            <person name="Rachid S."/>
            <person name="Raddatz G."/>
            <person name="Rosenau F."/>
            <person name="Rueckert C."/>
            <person name="Sasse F."/>
            <person name="Scharfe M."/>
            <person name="Schuster S.C."/>
            <person name="Suen G."/>
            <person name="Treuner-Lange A."/>
            <person name="Velicer G.J."/>
            <person name="Vorholter F.-J."/>
            <person name="Weissman K.J."/>
            <person name="Welch R.D."/>
            <person name="Wenzel S.C."/>
            <person name="Whitworth D.E."/>
            <person name="Wilhelm S."/>
            <person name="Wittmann C."/>
            <person name="Bloecker H."/>
            <person name="Puehler A."/>
            <person name="Mueller R."/>
        </authorList>
    </citation>
    <scope>NUCLEOTIDE SEQUENCE [LARGE SCALE GENOMIC DNA]</scope>
    <source>
        <strain evidence="3">So ce56</strain>
    </source>
</reference>